<evidence type="ECO:0000259" key="2">
    <source>
        <dbReference type="PROSITE" id="PS51746"/>
    </source>
</evidence>
<dbReference type="PROSITE" id="PS51746">
    <property type="entry name" value="PPM_2"/>
    <property type="match status" value="1"/>
</dbReference>
<dbReference type="SUPFAM" id="SSF81606">
    <property type="entry name" value="PP2C-like"/>
    <property type="match status" value="1"/>
</dbReference>
<dbReference type="InterPro" id="IPR001932">
    <property type="entry name" value="PPM-type_phosphatase-like_dom"/>
</dbReference>
<sequence>MVTGPATTAAPTAACERCGGVLHPDDRFCEGCGARVPGASEQGTAGSAARGTAVPGMAAQELAAPPSSAKLADPDDDRDADAPAATGAPRRCRACGGTVAADGYCEQCGEPAASERDHWSDSPAPWVGGVCDRGVRHARNEDAMALAASGSFAALVVCDGVSTAPDSDAASLAAVAAALDVLVSGGPEGAERAAGSSAARTAAFSGLLARAAVAGNDAVVASMREGVGPDHAPSCTFVAAVVDDDLLVAGWLGDSRVYWLPDDGPAQQLTADDSWAGELMSRGVPREAAEASPQAHAITRWLGPDAEDVTARTTATVLDGPGWVLVCSDGLWNYCSRAEDLAPLLRGFAAAVDGDPARVAAELVGWANAQGGRDNVTVALARVPAPRTPAAGGTAPPSAEAADQGDDRPEHLVDDEITTPVRRVSEPAGSDSLGSTRPTKD</sequence>
<name>A0A4Y3KNC4_9CELL</name>
<proteinExistence type="predicted"/>
<evidence type="ECO:0000313" key="3">
    <source>
        <dbReference type="EMBL" id="GEA85393.1"/>
    </source>
</evidence>
<feature type="compositionally biased region" description="Polar residues" evidence="1">
    <location>
        <begin position="432"/>
        <end position="441"/>
    </location>
</feature>
<feature type="region of interest" description="Disordered" evidence="1">
    <location>
        <begin position="387"/>
        <end position="441"/>
    </location>
</feature>
<dbReference type="CDD" id="cd00143">
    <property type="entry name" value="PP2Cc"/>
    <property type="match status" value="1"/>
</dbReference>
<dbReference type="Pfam" id="PF13672">
    <property type="entry name" value="PP2C_2"/>
    <property type="match status" value="1"/>
</dbReference>
<dbReference type="AlphaFoldDB" id="A0A4Y3KNC4"/>
<comment type="caution">
    <text evidence="3">The sequence shown here is derived from an EMBL/GenBank/DDBJ whole genome shotgun (WGS) entry which is preliminary data.</text>
</comment>
<evidence type="ECO:0000313" key="4">
    <source>
        <dbReference type="Proteomes" id="UP000320461"/>
    </source>
</evidence>
<dbReference type="SMART" id="SM00331">
    <property type="entry name" value="PP2C_SIG"/>
    <property type="match status" value="1"/>
</dbReference>
<feature type="region of interest" description="Disordered" evidence="1">
    <location>
        <begin position="61"/>
        <end position="90"/>
    </location>
</feature>
<protein>
    <recommendedName>
        <fullName evidence="2">PPM-type phosphatase domain-containing protein</fullName>
    </recommendedName>
</protein>
<reference evidence="3 4" key="1">
    <citation type="submission" date="2019-06" db="EMBL/GenBank/DDBJ databases">
        <title>Whole genome shotgun sequence of Cellulomonas gelida NBRC 3748.</title>
        <authorList>
            <person name="Hosoyama A."/>
            <person name="Uohara A."/>
            <person name="Ohji S."/>
            <person name="Ichikawa N."/>
        </authorList>
    </citation>
    <scope>NUCLEOTIDE SEQUENCE [LARGE SCALE GENOMIC DNA]</scope>
    <source>
        <strain evidence="3 4">NBRC 3748</strain>
    </source>
</reference>
<dbReference type="Gene3D" id="3.60.40.10">
    <property type="entry name" value="PPM-type phosphatase domain"/>
    <property type="match status" value="1"/>
</dbReference>
<feature type="compositionally biased region" description="Low complexity" evidence="1">
    <location>
        <begin position="387"/>
        <end position="402"/>
    </location>
</feature>
<dbReference type="SMART" id="SM00332">
    <property type="entry name" value="PP2Cc"/>
    <property type="match status" value="1"/>
</dbReference>
<feature type="compositionally biased region" description="Basic and acidic residues" evidence="1">
    <location>
        <begin position="405"/>
        <end position="414"/>
    </location>
</feature>
<dbReference type="EMBL" id="BJLQ01000033">
    <property type="protein sequence ID" value="GEA85393.1"/>
    <property type="molecule type" value="Genomic_DNA"/>
</dbReference>
<evidence type="ECO:0000256" key="1">
    <source>
        <dbReference type="SAM" id="MobiDB-lite"/>
    </source>
</evidence>
<dbReference type="Proteomes" id="UP000320461">
    <property type="component" value="Unassembled WGS sequence"/>
</dbReference>
<accession>A0A4Y3KNC4</accession>
<gene>
    <name evidence="3" type="ORF">CGE01nite_26440</name>
</gene>
<organism evidence="3 4">
    <name type="scientific">Cellulomonas gelida</name>
    <dbReference type="NCBI Taxonomy" id="1712"/>
    <lineage>
        <taxon>Bacteria</taxon>
        <taxon>Bacillati</taxon>
        <taxon>Actinomycetota</taxon>
        <taxon>Actinomycetes</taxon>
        <taxon>Micrococcales</taxon>
        <taxon>Cellulomonadaceae</taxon>
        <taxon>Cellulomonas</taxon>
    </lineage>
</organism>
<dbReference type="RefSeq" id="WP_229747555.1">
    <property type="nucleotide sequence ID" value="NZ_BJLQ01000033.1"/>
</dbReference>
<feature type="domain" description="PPM-type phosphatase" evidence="2">
    <location>
        <begin position="151"/>
        <end position="383"/>
    </location>
</feature>
<keyword evidence="4" id="KW-1185">Reference proteome</keyword>
<dbReference type="InterPro" id="IPR036457">
    <property type="entry name" value="PPM-type-like_dom_sf"/>
</dbReference>